<dbReference type="InterPro" id="IPR000182">
    <property type="entry name" value="GNAT_dom"/>
</dbReference>
<dbReference type="CDD" id="cd04301">
    <property type="entry name" value="NAT_SF"/>
    <property type="match status" value="1"/>
</dbReference>
<dbReference type="OrthoDB" id="9796171at2"/>
<evidence type="ECO:0000256" key="1">
    <source>
        <dbReference type="ARBA" id="ARBA00022679"/>
    </source>
</evidence>
<accession>A0A2V1N3P8</accession>
<dbReference type="Proteomes" id="UP000245080">
    <property type="component" value="Unassembled WGS sequence"/>
</dbReference>
<protein>
    <submittedName>
        <fullName evidence="4">GNAT family N-acetyltransferase</fullName>
    </submittedName>
</protein>
<dbReference type="SUPFAM" id="SSF55729">
    <property type="entry name" value="Acyl-CoA N-acyltransferases (Nat)"/>
    <property type="match status" value="1"/>
</dbReference>
<evidence type="ECO:0000259" key="3">
    <source>
        <dbReference type="PROSITE" id="PS51186"/>
    </source>
</evidence>
<keyword evidence="1 4" id="KW-0808">Transferase</keyword>
<dbReference type="PROSITE" id="PS51186">
    <property type="entry name" value="GNAT"/>
    <property type="match status" value="1"/>
</dbReference>
<gene>
    <name evidence="4" type="ORF">DCM90_03795</name>
</gene>
<organism evidence="4 5">
    <name type="scientific">Levilactobacillus bambusae</name>
    <dbReference type="NCBI Taxonomy" id="2024736"/>
    <lineage>
        <taxon>Bacteria</taxon>
        <taxon>Bacillati</taxon>
        <taxon>Bacillota</taxon>
        <taxon>Bacilli</taxon>
        <taxon>Lactobacillales</taxon>
        <taxon>Lactobacillaceae</taxon>
        <taxon>Levilactobacillus</taxon>
    </lineage>
</organism>
<dbReference type="EMBL" id="QCXQ01000002">
    <property type="protein sequence ID" value="PWG00580.1"/>
    <property type="molecule type" value="Genomic_DNA"/>
</dbReference>
<dbReference type="Gene3D" id="3.40.630.30">
    <property type="match status" value="1"/>
</dbReference>
<keyword evidence="2" id="KW-0012">Acyltransferase</keyword>
<evidence type="ECO:0000313" key="4">
    <source>
        <dbReference type="EMBL" id="PWG00580.1"/>
    </source>
</evidence>
<dbReference type="Pfam" id="PF13673">
    <property type="entry name" value="Acetyltransf_10"/>
    <property type="match status" value="1"/>
</dbReference>
<keyword evidence="5" id="KW-1185">Reference proteome</keyword>
<evidence type="ECO:0000256" key="2">
    <source>
        <dbReference type="ARBA" id="ARBA00023315"/>
    </source>
</evidence>
<dbReference type="AlphaFoldDB" id="A0A2V1N3P8"/>
<dbReference type="PANTHER" id="PTHR43877">
    <property type="entry name" value="AMINOALKYLPHOSPHONATE N-ACETYLTRANSFERASE-RELATED-RELATED"/>
    <property type="match status" value="1"/>
</dbReference>
<feature type="domain" description="N-acetyltransferase" evidence="3">
    <location>
        <begin position="1"/>
        <end position="136"/>
    </location>
</feature>
<dbReference type="InterPro" id="IPR050832">
    <property type="entry name" value="Bact_Acetyltransf"/>
</dbReference>
<proteinExistence type="predicted"/>
<dbReference type="InterPro" id="IPR016181">
    <property type="entry name" value="Acyl_CoA_acyltransferase"/>
</dbReference>
<name>A0A2V1N3P8_9LACO</name>
<comment type="caution">
    <text evidence="4">The sequence shown here is derived from an EMBL/GenBank/DDBJ whole genome shotgun (WGS) entry which is preliminary data.</text>
</comment>
<reference evidence="4 5" key="1">
    <citation type="journal article" date="2018" name="Int. J. Syst. Evol. Microbiol.">
        <title>Lactobacillus bambusae sp. nov., isolated from a traditional fermented Ma-bamboo shoots of Taiwan.</title>
        <authorList>
            <person name="Wang L.-T."/>
        </authorList>
    </citation>
    <scope>NUCLEOTIDE SEQUENCE [LARGE SCALE GENOMIC DNA]</scope>
    <source>
        <strain evidence="4 5">BS-W1</strain>
    </source>
</reference>
<dbReference type="GO" id="GO:0016747">
    <property type="term" value="F:acyltransferase activity, transferring groups other than amino-acyl groups"/>
    <property type="evidence" value="ECO:0007669"/>
    <property type="project" value="InterPro"/>
</dbReference>
<evidence type="ECO:0000313" key="5">
    <source>
        <dbReference type="Proteomes" id="UP000245080"/>
    </source>
</evidence>
<sequence length="136" mass="15064">MGQGPENQAALQIRRTVFIDEQGIDADLEFDGTDSDKKHYVGYENGRPVTTARVELTPTGWLVQRVATLPEDRHHGYSQQLLTQIISDAAKAGTPQVRLDAQHQAVSFYDRLGFQVAGGAFLEAGIVHYPMIKELL</sequence>